<proteinExistence type="predicted"/>
<dbReference type="HOGENOM" id="CLU_2406461_0_0_2"/>
<evidence type="ECO:0000313" key="2">
    <source>
        <dbReference type="EMBL" id="AIC16195.1"/>
    </source>
</evidence>
<evidence type="ECO:0000313" key="3">
    <source>
        <dbReference type="Proteomes" id="UP000027093"/>
    </source>
</evidence>
<gene>
    <name evidence="2" type="ORF">NVIE_1990</name>
</gene>
<accession>A0A060HLV8</accession>
<keyword evidence="3" id="KW-1185">Reference proteome</keyword>
<organism evidence="2 3">
    <name type="scientific">Nitrososphaera viennensis EN76</name>
    <dbReference type="NCBI Taxonomy" id="926571"/>
    <lineage>
        <taxon>Archaea</taxon>
        <taxon>Nitrososphaerota</taxon>
        <taxon>Nitrososphaeria</taxon>
        <taxon>Nitrososphaerales</taxon>
        <taxon>Nitrososphaeraceae</taxon>
        <taxon>Nitrososphaera</taxon>
    </lineage>
</organism>
<keyword evidence="1" id="KW-0472">Membrane</keyword>
<keyword evidence="1" id="KW-1133">Transmembrane helix</keyword>
<dbReference type="KEGG" id="nvn:NVIE_1990"/>
<feature type="transmembrane region" description="Helical" evidence="1">
    <location>
        <begin position="42"/>
        <end position="63"/>
    </location>
</feature>
<reference evidence="2 3" key="1">
    <citation type="journal article" date="2014" name="Int. J. Syst. Evol. Microbiol.">
        <title>Nitrososphaera viennensis gen. nov., sp. nov., an aerobic and mesophilic, ammonia-oxidizing archaeon from soil and a member of the archaeal phylum Thaumarchaeota.</title>
        <authorList>
            <person name="Stieglmeier M."/>
            <person name="Klingl A."/>
            <person name="Alves R.J."/>
            <person name="Rittmann S.K."/>
            <person name="Melcher M."/>
            <person name="Leisch N."/>
            <person name="Schleper C."/>
        </authorList>
    </citation>
    <scope>NUCLEOTIDE SEQUENCE [LARGE SCALE GENOMIC DNA]</scope>
    <source>
        <strain evidence="2">EN76</strain>
    </source>
</reference>
<protein>
    <submittedName>
        <fullName evidence="2">Uncharacterized protein</fullName>
    </submittedName>
</protein>
<name>A0A060HLV8_9ARCH</name>
<dbReference type="Proteomes" id="UP000027093">
    <property type="component" value="Chromosome"/>
</dbReference>
<dbReference type="EMBL" id="CP007536">
    <property type="protein sequence ID" value="AIC16195.1"/>
    <property type="molecule type" value="Genomic_DNA"/>
</dbReference>
<sequence length="92" mass="9755">MDSPWLCAYICSYGSGMEYGQVEAGKAAWSNAGEAVRDMEPVGLVSVVLGSAVLTAMAASIAVDGIRRKSTGRQAIHAIDSRWKKLKVEIPA</sequence>
<dbReference type="AlphaFoldDB" id="A0A060HLV8"/>
<keyword evidence="1" id="KW-0812">Transmembrane</keyword>
<evidence type="ECO:0000256" key="1">
    <source>
        <dbReference type="SAM" id="Phobius"/>
    </source>
</evidence>